<sequence>MLLSKARDNKAAFLETPNLFQFATSELSQDAFLCWLISWSLKTYESIDRPLCKAAFLFISEIFNRHQIPVPTIQTVTIKRQFKSLDILAIINDKFAILIEDKTYTKDHSYQLERYRESVQIAFPHLIQLPVYYKIADQSHYRSIEKAGYIPFTRNMMLDVLKKGKINGVKNDVYLNYLDHLQKLQDKIAAFRTKPVLDWDAYAWQGFYQELQREIKGDWGYVSNSAGGFWAFWWKSKRNKPYYLQLQEQTLCAKIVIEDKNKLKEFRLERLREILTESDMQRLSLRKPSRLRKGKTMTIAQRSDYIQMNEYGIIDLDRTILELKEY</sequence>
<dbReference type="InterPro" id="IPR029470">
    <property type="entry name" value="PDDEXK_4"/>
</dbReference>
<reference evidence="1 2" key="1">
    <citation type="submission" date="2016-08" db="EMBL/GenBank/DDBJ databases">
        <title>Complete genome sequence of Fictibacillus arsenicus G25-54, a strain with toxicity to nematodes and a potential arsenic-resistance activity.</title>
        <authorList>
            <person name="Zheng Z."/>
        </authorList>
    </citation>
    <scope>NUCLEOTIDE SEQUENCE [LARGE SCALE GENOMIC DNA]</scope>
    <source>
        <strain evidence="1 2">G25-54</strain>
    </source>
</reference>
<dbReference type="KEGG" id="far:ABE41_017215"/>
<keyword evidence="2" id="KW-1185">Reference proteome</keyword>
<evidence type="ECO:0000313" key="1">
    <source>
        <dbReference type="EMBL" id="ANX13752.1"/>
    </source>
</evidence>
<protein>
    <recommendedName>
        <fullName evidence="3">PD-(D/E)XK nuclease superfamily protein</fullName>
    </recommendedName>
</protein>
<evidence type="ECO:0000313" key="2">
    <source>
        <dbReference type="Proteomes" id="UP000077412"/>
    </source>
</evidence>
<dbReference type="Pfam" id="PF14281">
    <property type="entry name" value="PDDEXK_4"/>
    <property type="match status" value="1"/>
</dbReference>
<organism evidence="1 2">
    <name type="scientific">Fictibacillus arsenicus</name>
    <dbReference type="NCBI Taxonomy" id="255247"/>
    <lineage>
        <taxon>Bacteria</taxon>
        <taxon>Bacillati</taxon>
        <taxon>Bacillota</taxon>
        <taxon>Bacilli</taxon>
        <taxon>Bacillales</taxon>
        <taxon>Fictibacillaceae</taxon>
        <taxon>Fictibacillus</taxon>
    </lineage>
</organism>
<evidence type="ECO:0008006" key="3">
    <source>
        <dbReference type="Google" id="ProtNLM"/>
    </source>
</evidence>
<gene>
    <name evidence="1" type="ORF">ABE41_017215</name>
</gene>
<dbReference type="AlphaFoldDB" id="A0A1B1Z8F0"/>
<accession>A0A1B1Z8F0</accession>
<dbReference type="EMBL" id="CP016761">
    <property type="protein sequence ID" value="ANX13752.1"/>
    <property type="molecule type" value="Genomic_DNA"/>
</dbReference>
<dbReference type="Proteomes" id="UP000077412">
    <property type="component" value="Chromosome"/>
</dbReference>
<proteinExistence type="predicted"/>
<name>A0A1B1Z8F0_9BACL</name>